<dbReference type="SUPFAM" id="SSF51717">
    <property type="entry name" value="Dihydropteroate synthetase-like"/>
    <property type="match status" value="1"/>
</dbReference>
<feature type="binding site" evidence="7">
    <location>
        <position position="277"/>
    </location>
    <ligand>
        <name>[4Fe-4S] cluster</name>
        <dbReference type="ChEBI" id="CHEBI:49883"/>
    </ligand>
</feature>
<dbReference type="InterPro" id="IPR004588">
    <property type="entry name" value="IspG_bac-typ"/>
</dbReference>
<keyword evidence="4 7" id="KW-0408">Iron</keyword>
<dbReference type="Proteomes" id="UP000321899">
    <property type="component" value="Unassembled WGS sequence"/>
</dbReference>
<dbReference type="AlphaFoldDB" id="A0A5S5MDM4"/>
<dbReference type="Gene3D" id="3.20.20.20">
    <property type="entry name" value="Dihydropteroate synthase-like"/>
    <property type="match status" value="1"/>
</dbReference>
<dbReference type="PIRSF" id="PIRSF004640">
    <property type="entry name" value="IspG"/>
    <property type="match status" value="1"/>
</dbReference>
<evidence type="ECO:0000256" key="3">
    <source>
        <dbReference type="ARBA" id="ARBA00023002"/>
    </source>
</evidence>
<sequence>MESSTAVTIPMQRRLTRKLQLGSVELGGDAPISVQSMTNTLTEDVASTVAQIQKLGEAGCEIVRVAVPHMESARAISEIRKQTDLPLVADIHFDHRLALAAADAGCDGLRINPGNIGSEIHVREVVAAAKDKGLPIRIGVNGGSLEKDLMARYGGATPHAMVESALGHVAILEKQGFGDIKISLKASDVPRTVAAYRLLSKRCDYPLHVGVTEAGGLFPGVVKSALGIGMLLSEGIGDTLRVSLTRDPVEEVRVGFEILKSLGLRQRGPDIISCPTCGRTRIDLFSILDAVEKRLMGVMAPIKVAIMGCVVNGPGEAREADVGIAGGMGKGILFRKGEVVRKCREDELVDVLMAEVAVLEEEWRKTVKTG</sequence>
<evidence type="ECO:0000259" key="8">
    <source>
        <dbReference type="Pfam" id="PF04551"/>
    </source>
</evidence>
<dbReference type="GO" id="GO:0141197">
    <property type="term" value="F:4-hydroxy-3-methylbut-2-enyl-diphosphate synthase activity (flavodoxin)"/>
    <property type="evidence" value="ECO:0007669"/>
    <property type="project" value="UniProtKB-EC"/>
</dbReference>
<dbReference type="NCBIfam" id="TIGR00612">
    <property type="entry name" value="ispG_gcpE"/>
    <property type="match status" value="1"/>
</dbReference>
<dbReference type="PANTHER" id="PTHR30454:SF0">
    <property type="entry name" value="4-HYDROXY-3-METHYLBUT-2-EN-1-YL DIPHOSPHATE SYNTHASE (FERREDOXIN), CHLOROPLASTIC"/>
    <property type="match status" value="1"/>
</dbReference>
<dbReference type="Gene3D" id="3.30.413.10">
    <property type="entry name" value="Sulfite Reductase Hemoprotein, domain 1"/>
    <property type="match status" value="1"/>
</dbReference>
<evidence type="ECO:0000256" key="2">
    <source>
        <dbReference type="ARBA" id="ARBA00022723"/>
    </source>
</evidence>
<evidence type="ECO:0000259" key="9">
    <source>
        <dbReference type="Pfam" id="PF26540"/>
    </source>
</evidence>
<accession>A0A5S5MDM4</accession>
<gene>
    <name evidence="7 10" type="primary">ispG</name>
    <name evidence="10" type="synonym">gcpE</name>
    <name evidence="10" type="ORF">FIM25_13435</name>
</gene>
<dbReference type="PANTHER" id="PTHR30454">
    <property type="entry name" value="4-HYDROXY-3-METHYLBUT-2-EN-1-YL DIPHOSPHATE SYNTHASE"/>
    <property type="match status" value="1"/>
</dbReference>
<evidence type="ECO:0000256" key="1">
    <source>
        <dbReference type="ARBA" id="ARBA00022485"/>
    </source>
</evidence>
<feature type="binding site" evidence="7">
    <location>
        <position position="274"/>
    </location>
    <ligand>
        <name>[4Fe-4S] cluster</name>
        <dbReference type="ChEBI" id="CHEBI:49883"/>
    </ligand>
</feature>
<dbReference type="InterPro" id="IPR045854">
    <property type="entry name" value="NO2/SO3_Rdtase_4Fe4S_sf"/>
</dbReference>
<evidence type="ECO:0000313" key="10">
    <source>
        <dbReference type="EMBL" id="TYT73779.1"/>
    </source>
</evidence>
<feature type="binding site" evidence="7">
    <location>
        <position position="316"/>
    </location>
    <ligand>
        <name>[4Fe-4S] cluster</name>
        <dbReference type="ChEBI" id="CHEBI:49883"/>
    </ligand>
</feature>
<keyword evidence="2 7" id="KW-0479">Metal-binding</keyword>
<comment type="catalytic activity">
    <reaction evidence="7">
        <text>(2E)-4-hydroxy-3-methylbut-2-enyl diphosphate + oxidized [flavodoxin] + H2O + 2 H(+) = 2-C-methyl-D-erythritol 2,4-cyclic diphosphate + reduced [flavodoxin]</text>
        <dbReference type="Rhea" id="RHEA:43604"/>
        <dbReference type="Rhea" id="RHEA-COMP:10622"/>
        <dbReference type="Rhea" id="RHEA-COMP:10623"/>
        <dbReference type="ChEBI" id="CHEBI:15377"/>
        <dbReference type="ChEBI" id="CHEBI:15378"/>
        <dbReference type="ChEBI" id="CHEBI:57618"/>
        <dbReference type="ChEBI" id="CHEBI:58210"/>
        <dbReference type="ChEBI" id="CHEBI:58483"/>
        <dbReference type="ChEBI" id="CHEBI:128753"/>
        <dbReference type="EC" id="1.17.7.3"/>
    </reaction>
</comment>
<dbReference type="InterPro" id="IPR058578">
    <property type="entry name" value="IspG_TIM"/>
</dbReference>
<keyword evidence="11" id="KW-1185">Reference proteome</keyword>
<feature type="domain" description="IspG C-terminal" evidence="9">
    <location>
        <begin position="271"/>
        <end position="356"/>
    </location>
</feature>
<dbReference type="SUPFAM" id="SSF56014">
    <property type="entry name" value="Nitrite and sulphite reductase 4Fe-4S domain-like"/>
    <property type="match status" value="1"/>
</dbReference>
<name>A0A5S5MDM4_9BACT</name>
<evidence type="ECO:0000256" key="5">
    <source>
        <dbReference type="ARBA" id="ARBA00023014"/>
    </source>
</evidence>
<keyword evidence="6 7" id="KW-0414">Isoprene biosynthesis</keyword>
<dbReference type="Pfam" id="PF26540">
    <property type="entry name" value="GcpE_C"/>
    <property type="match status" value="1"/>
</dbReference>
<dbReference type="GO" id="GO:0005506">
    <property type="term" value="F:iron ion binding"/>
    <property type="evidence" value="ECO:0007669"/>
    <property type="project" value="InterPro"/>
</dbReference>
<keyword evidence="5 7" id="KW-0411">Iron-sulfur</keyword>
<reference evidence="10 11" key="1">
    <citation type="submission" date="2019-06" db="EMBL/GenBank/DDBJ databases">
        <title>Desulfobotulus mexicanus sp. nov., a novel sulfate-reducing bacterium isolated from the sediment of an alkaline crater lake in Mexico.</title>
        <authorList>
            <person name="Hirschler-Rea A."/>
        </authorList>
    </citation>
    <scope>NUCLEOTIDE SEQUENCE [LARGE SCALE GENOMIC DNA]</scope>
    <source>
        <strain evidence="10 11">PAR22N</strain>
    </source>
</reference>
<proteinExistence type="inferred from homology"/>
<dbReference type="InterPro" id="IPR058579">
    <property type="entry name" value="IspG_C"/>
</dbReference>
<dbReference type="RefSeq" id="WP_139450342.1">
    <property type="nucleotide sequence ID" value="NZ_VDMB01000021.1"/>
</dbReference>
<keyword evidence="3 7" id="KW-0560">Oxidoreductase</keyword>
<dbReference type="EC" id="1.17.7.3" evidence="7"/>
<comment type="pathway">
    <text evidence="7">Isoprenoid biosynthesis; isopentenyl diphosphate biosynthesis via DXP pathway; isopentenyl diphosphate from 1-deoxy-D-xylulose 5-phosphate: step 5/6.</text>
</comment>
<dbReference type="GO" id="GO:0046429">
    <property type="term" value="F:4-hydroxy-3-methylbut-2-en-1-yl diphosphate synthase activity (ferredoxin)"/>
    <property type="evidence" value="ECO:0007669"/>
    <property type="project" value="UniProtKB-UniRule"/>
</dbReference>
<dbReference type="FunFam" id="3.20.20.20:FF:000001">
    <property type="entry name" value="4-hydroxy-3-methylbut-2-en-1-yl diphosphate synthase (flavodoxin)"/>
    <property type="match status" value="1"/>
</dbReference>
<dbReference type="UniPathway" id="UPA00056">
    <property type="reaction ID" value="UER00096"/>
</dbReference>
<keyword evidence="1 7" id="KW-0004">4Fe-4S</keyword>
<dbReference type="InterPro" id="IPR016425">
    <property type="entry name" value="IspG_bac"/>
</dbReference>
<comment type="similarity">
    <text evidence="7">Belongs to the IspG family.</text>
</comment>
<feature type="binding site" evidence="7">
    <location>
        <position position="309"/>
    </location>
    <ligand>
        <name>[4Fe-4S] cluster</name>
        <dbReference type="ChEBI" id="CHEBI:49883"/>
    </ligand>
</feature>
<evidence type="ECO:0000313" key="11">
    <source>
        <dbReference type="Proteomes" id="UP000321899"/>
    </source>
</evidence>
<dbReference type="GO" id="GO:0019288">
    <property type="term" value="P:isopentenyl diphosphate biosynthetic process, methylerythritol 4-phosphate pathway"/>
    <property type="evidence" value="ECO:0007669"/>
    <property type="project" value="UniProtKB-UniRule"/>
</dbReference>
<dbReference type="Pfam" id="PF04551">
    <property type="entry name" value="GcpE"/>
    <property type="match status" value="1"/>
</dbReference>
<dbReference type="EMBL" id="VDMB01000021">
    <property type="protein sequence ID" value="TYT73779.1"/>
    <property type="molecule type" value="Genomic_DNA"/>
</dbReference>
<comment type="function">
    <text evidence="7">Converts 2C-methyl-D-erythritol 2,4-cyclodiphosphate (ME-2,4cPP) into 1-hydroxy-2-methyl-2-(E)-butenyl 4-diphosphate.</text>
</comment>
<dbReference type="OrthoDB" id="9803214at2"/>
<dbReference type="NCBIfam" id="NF001540">
    <property type="entry name" value="PRK00366.1"/>
    <property type="match status" value="1"/>
</dbReference>
<dbReference type="GO" id="GO:0051539">
    <property type="term" value="F:4 iron, 4 sulfur cluster binding"/>
    <property type="evidence" value="ECO:0007669"/>
    <property type="project" value="UniProtKB-UniRule"/>
</dbReference>
<feature type="domain" description="IspG TIM-barrel" evidence="8">
    <location>
        <begin position="16"/>
        <end position="255"/>
    </location>
</feature>
<dbReference type="HAMAP" id="MF_00159">
    <property type="entry name" value="IspG"/>
    <property type="match status" value="1"/>
</dbReference>
<comment type="caution">
    <text evidence="10">The sequence shown here is derived from an EMBL/GenBank/DDBJ whole genome shotgun (WGS) entry which is preliminary data.</text>
</comment>
<dbReference type="GO" id="GO:0016114">
    <property type="term" value="P:terpenoid biosynthetic process"/>
    <property type="evidence" value="ECO:0007669"/>
    <property type="project" value="InterPro"/>
</dbReference>
<organism evidence="10 11">
    <name type="scientific">Desulfobotulus mexicanus</name>
    <dbReference type="NCBI Taxonomy" id="2586642"/>
    <lineage>
        <taxon>Bacteria</taxon>
        <taxon>Pseudomonadati</taxon>
        <taxon>Thermodesulfobacteriota</taxon>
        <taxon>Desulfobacteria</taxon>
        <taxon>Desulfobacterales</taxon>
        <taxon>Desulfobacteraceae</taxon>
        <taxon>Desulfobotulus</taxon>
    </lineage>
</organism>
<evidence type="ECO:0000256" key="6">
    <source>
        <dbReference type="ARBA" id="ARBA00023229"/>
    </source>
</evidence>
<protein>
    <recommendedName>
        <fullName evidence="7">4-hydroxy-3-methylbut-2-en-1-yl diphosphate synthase (flavodoxin)</fullName>
        <ecNumber evidence="7">1.17.7.3</ecNumber>
    </recommendedName>
    <alternativeName>
        <fullName evidence="7">1-hydroxy-2-methyl-2-(E)-butenyl 4-diphosphate synthase</fullName>
    </alternativeName>
</protein>
<evidence type="ECO:0000256" key="4">
    <source>
        <dbReference type="ARBA" id="ARBA00023004"/>
    </source>
</evidence>
<dbReference type="InterPro" id="IPR011005">
    <property type="entry name" value="Dihydropteroate_synth-like_sf"/>
</dbReference>
<comment type="cofactor">
    <cofactor evidence="7">
        <name>[4Fe-4S] cluster</name>
        <dbReference type="ChEBI" id="CHEBI:49883"/>
    </cofactor>
    <text evidence="7">Binds 1 [4Fe-4S] cluster.</text>
</comment>
<evidence type="ECO:0000256" key="7">
    <source>
        <dbReference type="HAMAP-Rule" id="MF_00159"/>
    </source>
</evidence>